<dbReference type="PANTHER" id="PTHR45138:SF9">
    <property type="entry name" value="DIGUANYLATE CYCLASE DGCM-RELATED"/>
    <property type="match status" value="1"/>
</dbReference>
<gene>
    <name evidence="5" type="ORF">MAXJ12_26198</name>
</gene>
<dbReference type="SMART" id="SM00267">
    <property type="entry name" value="GGDEF"/>
    <property type="match status" value="1"/>
</dbReference>
<evidence type="ECO:0000256" key="2">
    <source>
        <dbReference type="ARBA" id="ARBA00034247"/>
    </source>
</evidence>
<dbReference type="InterPro" id="IPR050469">
    <property type="entry name" value="Diguanylate_Cyclase"/>
</dbReference>
<dbReference type="RefSeq" id="WP_008838818.1">
    <property type="nucleotide sequence ID" value="NZ_AHAM01000219.1"/>
</dbReference>
<evidence type="ECO:0000256" key="3">
    <source>
        <dbReference type="SAM" id="Phobius"/>
    </source>
</evidence>
<keyword evidence="6" id="KW-1185">Reference proteome</keyword>
<evidence type="ECO:0000259" key="4">
    <source>
        <dbReference type="PROSITE" id="PS50887"/>
    </source>
</evidence>
<dbReference type="OrthoDB" id="9812260at2"/>
<dbReference type="Proteomes" id="UP000003250">
    <property type="component" value="Unassembled WGS sequence"/>
</dbReference>
<keyword evidence="3" id="KW-0472">Membrane</keyword>
<sequence length="246" mass="26352">MLTAAGTVGCLAFSLSLQFLLFGGEDADIFRRGLVMAFILPLAISAPLLLLLCLKAHELSALKQQSIDERAQDSLTSCLNGPLFSAMVDAYPSLMGSRAGRQTGSLLMVDVDHLRVLNERIGHRAGDQALRVIAGAIRSSVRSGDLVGRIGGDEFGVFLPGATRDDAEKVAERIRHSIAEMRFEAGGSKWPLSVSVGVVLFETEIGLDALLRAAGEQTQVAKKGGRNRIELTQLRHSPSPSRPALH</sequence>
<name>H0HYG1_9HYPH</name>
<evidence type="ECO:0000313" key="5">
    <source>
        <dbReference type="EMBL" id="EHK54219.1"/>
    </source>
</evidence>
<dbReference type="GO" id="GO:0043709">
    <property type="term" value="P:cell adhesion involved in single-species biofilm formation"/>
    <property type="evidence" value="ECO:0007669"/>
    <property type="project" value="TreeGrafter"/>
</dbReference>
<feature type="domain" description="GGDEF" evidence="4">
    <location>
        <begin position="102"/>
        <end position="234"/>
    </location>
</feature>
<evidence type="ECO:0000313" key="6">
    <source>
        <dbReference type="Proteomes" id="UP000003250"/>
    </source>
</evidence>
<dbReference type="GO" id="GO:0005886">
    <property type="term" value="C:plasma membrane"/>
    <property type="evidence" value="ECO:0007669"/>
    <property type="project" value="TreeGrafter"/>
</dbReference>
<proteinExistence type="predicted"/>
<dbReference type="EC" id="2.7.7.65" evidence="1"/>
<dbReference type="InterPro" id="IPR000160">
    <property type="entry name" value="GGDEF_dom"/>
</dbReference>
<reference evidence="5 6" key="1">
    <citation type="journal article" date="2012" name="J. Bacteriol.">
        <title>Draft Genome Sequence of Mesorhizobium alhagi CCNWXJ12-2T, a Novel Salt-Resistant Species Isolated from the Desert of Northwestern China.</title>
        <authorList>
            <person name="Zhou M."/>
            <person name="Chen W."/>
            <person name="Chen H."/>
            <person name="Wei G."/>
        </authorList>
    </citation>
    <scope>NUCLEOTIDE SEQUENCE [LARGE SCALE GENOMIC DNA]</scope>
    <source>
        <strain evidence="5 6">CCNWXJ12-2</strain>
    </source>
</reference>
<dbReference type="PROSITE" id="PS50887">
    <property type="entry name" value="GGDEF"/>
    <property type="match status" value="1"/>
</dbReference>
<dbReference type="PANTHER" id="PTHR45138">
    <property type="entry name" value="REGULATORY COMPONENTS OF SENSORY TRANSDUCTION SYSTEM"/>
    <property type="match status" value="1"/>
</dbReference>
<dbReference type="InterPro" id="IPR043128">
    <property type="entry name" value="Rev_trsase/Diguanyl_cyclase"/>
</dbReference>
<dbReference type="InterPro" id="IPR029787">
    <property type="entry name" value="Nucleotide_cyclase"/>
</dbReference>
<dbReference type="GO" id="GO:0052621">
    <property type="term" value="F:diguanylate cyclase activity"/>
    <property type="evidence" value="ECO:0007669"/>
    <property type="project" value="UniProtKB-EC"/>
</dbReference>
<dbReference type="Gene3D" id="3.30.70.270">
    <property type="match status" value="1"/>
</dbReference>
<dbReference type="EMBL" id="AHAM01000219">
    <property type="protein sequence ID" value="EHK54219.1"/>
    <property type="molecule type" value="Genomic_DNA"/>
</dbReference>
<feature type="transmembrane region" description="Helical" evidence="3">
    <location>
        <begin position="33"/>
        <end position="54"/>
    </location>
</feature>
<keyword evidence="3" id="KW-1133">Transmembrane helix</keyword>
<dbReference type="GO" id="GO:1902201">
    <property type="term" value="P:negative regulation of bacterial-type flagellum-dependent cell motility"/>
    <property type="evidence" value="ECO:0007669"/>
    <property type="project" value="TreeGrafter"/>
</dbReference>
<evidence type="ECO:0000256" key="1">
    <source>
        <dbReference type="ARBA" id="ARBA00012528"/>
    </source>
</evidence>
<dbReference type="Pfam" id="PF00990">
    <property type="entry name" value="GGDEF"/>
    <property type="match status" value="1"/>
</dbReference>
<dbReference type="NCBIfam" id="TIGR00254">
    <property type="entry name" value="GGDEF"/>
    <property type="match status" value="1"/>
</dbReference>
<keyword evidence="3" id="KW-0812">Transmembrane</keyword>
<dbReference type="CDD" id="cd01949">
    <property type="entry name" value="GGDEF"/>
    <property type="match status" value="1"/>
</dbReference>
<dbReference type="AlphaFoldDB" id="H0HYG1"/>
<accession>H0HYG1</accession>
<comment type="catalytic activity">
    <reaction evidence="2">
        <text>2 GTP = 3',3'-c-di-GMP + 2 diphosphate</text>
        <dbReference type="Rhea" id="RHEA:24898"/>
        <dbReference type="ChEBI" id="CHEBI:33019"/>
        <dbReference type="ChEBI" id="CHEBI:37565"/>
        <dbReference type="ChEBI" id="CHEBI:58805"/>
        <dbReference type="EC" id="2.7.7.65"/>
    </reaction>
</comment>
<organism evidence="5 6">
    <name type="scientific">Mesorhizobium alhagi CCNWXJ12-2</name>
    <dbReference type="NCBI Taxonomy" id="1107882"/>
    <lineage>
        <taxon>Bacteria</taxon>
        <taxon>Pseudomonadati</taxon>
        <taxon>Pseudomonadota</taxon>
        <taxon>Alphaproteobacteria</taxon>
        <taxon>Hyphomicrobiales</taxon>
        <taxon>Phyllobacteriaceae</taxon>
        <taxon>Allomesorhizobium</taxon>
    </lineage>
</organism>
<dbReference type="SUPFAM" id="SSF55073">
    <property type="entry name" value="Nucleotide cyclase"/>
    <property type="match status" value="1"/>
</dbReference>
<protein>
    <recommendedName>
        <fullName evidence="1">diguanylate cyclase</fullName>
        <ecNumber evidence="1">2.7.7.65</ecNumber>
    </recommendedName>
</protein>